<name>M6VU65_9LEPT</name>
<dbReference type="AlphaFoldDB" id="M6VU65"/>
<reference evidence="1 2" key="1">
    <citation type="submission" date="2013-01" db="EMBL/GenBank/DDBJ databases">
        <authorList>
            <person name="Harkins D.M."/>
            <person name="Durkin A.S."/>
            <person name="Brinkac L.M."/>
            <person name="Haft D.H."/>
            <person name="Selengut J.D."/>
            <person name="Sanka R."/>
            <person name="DePew J."/>
            <person name="Purushe J."/>
            <person name="Matthias M.A."/>
            <person name="Vinetz J.M."/>
            <person name="Sutton G.G."/>
            <person name="Nierman W.C."/>
            <person name="Fouts D.E."/>
        </authorList>
    </citation>
    <scope>NUCLEOTIDE SEQUENCE [LARGE SCALE GENOMIC DNA]</scope>
    <source>
        <strain evidence="1 2">CBC1416</strain>
    </source>
</reference>
<evidence type="ECO:0000313" key="1">
    <source>
        <dbReference type="EMBL" id="EMO58676.1"/>
    </source>
</evidence>
<gene>
    <name evidence="1" type="ORF">LEP1GSC161_4095</name>
</gene>
<dbReference type="Proteomes" id="UP000012149">
    <property type="component" value="Unassembled WGS sequence"/>
</dbReference>
<proteinExistence type="predicted"/>
<sequence length="69" mass="8241">MGMRLYYGNMMKGAVEERYGLEIHYRNFLKVKTKHLLKIYSSIEKSIFPPLKIKLMLSNSIQLFLIRFV</sequence>
<protein>
    <submittedName>
        <fullName evidence="1">Uncharacterized protein</fullName>
    </submittedName>
</protein>
<comment type="caution">
    <text evidence="1">The sequence shown here is derived from an EMBL/GenBank/DDBJ whole genome shotgun (WGS) entry which is preliminary data.</text>
</comment>
<organism evidence="1 2">
    <name type="scientific">Leptospira santarosai str. CBC1416</name>
    <dbReference type="NCBI Taxonomy" id="1193059"/>
    <lineage>
        <taxon>Bacteria</taxon>
        <taxon>Pseudomonadati</taxon>
        <taxon>Spirochaetota</taxon>
        <taxon>Spirochaetia</taxon>
        <taxon>Leptospirales</taxon>
        <taxon>Leptospiraceae</taxon>
        <taxon>Leptospira</taxon>
    </lineage>
</organism>
<dbReference type="EMBL" id="AKWE02000069">
    <property type="protein sequence ID" value="EMO58676.1"/>
    <property type="molecule type" value="Genomic_DNA"/>
</dbReference>
<accession>M6VU65</accession>
<evidence type="ECO:0000313" key="2">
    <source>
        <dbReference type="Proteomes" id="UP000012149"/>
    </source>
</evidence>